<feature type="compositionally biased region" description="Basic and acidic residues" evidence="1">
    <location>
        <begin position="66"/>
        <end position="77"/>
    </location>
</feature>
<gene>
    <name evidence="2" type="ORF">NDU88_002174</name>
</gene>
<evidence type="ECO:0000256" key="1">
    <source>
        <dbReference type="SAM" id="MobiDB-lite"/>
    </source>
</evidence>
<evidence type="ECO:0000313" key="2">
    <source>
        <dbReference type="EMBL" id="KAJ1206776.1"/>
    </source>
</evidence>
<name>A0AAV7W292_PLEWA</name>
<keyword evidence="3" id="KW-1185">Reference proteome</keyword>
<organism evidence="2 3">
    <name type="scientific">Pleurodeles waltl</name>
    <name type="common">Iberian ribbed newt</name>
    <dbReference type="NCBI Taxonomy" id="8319"/>
    <lineage>
        <taxon>Eukaryota</taxon>
        <taxon>Metazoa</taxon>
        <taxon>Chordata</taxon>
        <taxon>Craniata</taxon>
        <taxon>Vertebrata</taxon>
        <taxon>Euteleostomi</taxon>
        <taxon>Amphibia</taxon>
        <taxon>Batrachia</taxon>
        <taxon>Caudata</taxon>
        <taxon>Salamandroidea</taxon>
        <taxon>Salamandridae</taxon>
        <taxon>Pleurodelinae</taxon>
        <taxon>Pleurodeles</taxon>
    </lineage>
</organism>
<evidence type="ECO:0000313" key="3">
    <source>
        <dbReference type="Proteomes" id="UP001066276"/>
    </source>
</evidence>
<comment type="caution">
    <text evidence="2">The sequence shown here is derived from an EMBL/GenBank/DDBJ whole genome shotgun (WGS) entry which is preliminary data.</text>
</comment>
<sequence>MGGRGLAKDEYGCLLEELRTLEDREDSGWARGAGGVTQLTFPHPRMAPAAAYHPCKPHRGPPLKVQDPDQGPREEPWARLLPRPGMLELPPGAIC</sequence>
<proteinExistence type="predicted"/>
<accession>A0AAV7W292</accession>
<dbReference type="AlphaFoldDB" id="A0AAV7W292"/>
<dbReference type="EMBL" id="JANPWB010000002">
    <property type="protein sequence ID" value="KAJ1206776.1"/>
    <property type="molecule type" value="Genomic_DNA"/>
</dbReference>
<feature type="region of interest" description="Disordered" evidence="1">
    <location>
        <begin position="54"/>
        <end position="77"/>
    </location>
</feature>
<protein>
    <submittedName>
        <fullName evidence="2">Uncharacterized protein</fullName>
    </submittedName>
</protein>
<reference evidence="2" key="1">
    <citation type="journal article" date="2022" name="bioRxiv">
        <title>Sequencing and chromosome-scale assembly of the giantPleurodeles waltlgenome.</title>
        <authorList>
            <person name="Brown T."/>
            <person name="Elewa A."/>
            <person name="Iarovenko S."/>
            <person name="Subramanian E."/>
            <person name="Araus A.J."/>
            <person name="Petzold A."/>
            <person name="Susuki M."/>
            <person name="Suzuki K.-i.T."/>
            <person name="Hayashi T."/>
            <person name="Toyoda A."/>
            <person name="Oliveira C."/>
            <person name="Osipova E."/>
            <person name="Leigh N.D."/>
            <person name="Simon A."/>
            <person name="Yun M.H."/>
        </authorList>
    </citation>
    <scope>NUCLEOTIDE SEQUENCE</scope>
    <source>
        <strain evidence="2">20211129_DDA</strain>
        <tissue evidence="2">Liver</tissue>
    </source>
</reference>
<dbReference type="Proteomes" id="UP001066276">
    <property type="component" value="Chromosome 1_2"/>
</dbReference>